<dbReference type="AlphaFoldDB" id="E7C8S8"/>
<accession>E7C8S8</accession>
<reference evidence="1" key="1">
    <citation type="submission" date="2010-01" db="EMBL/GenBank/DDBJ databases">
        <title>Genome fragments of uncultured bacteria from the North Pacific subtropical Gyre.</title>
        <authorList>
            <person name="Pham V.D."/>
            <person name="Delong E.F."/>
        </authorList>
    </citation>
    <scope>NUCLEOTIDE SEQUENCE</scope>
</reference>
<evidence type="ECO:0000313" key="1">
    <source>
        <dbReference type="EMBL" id="ADI23852.1"/>
    </source>
</evidence>
<dbReference type="EMBL" id="GU568025">
    <property type="protein sequence ID" value="ADI23852.1"/>
    <property type="molecule type" value="Genomic_DNA"/>
</dbReference>
<sequence>MTIPIGGYDFQNVRASLSLGQQHTLSGTLLVQHGSFFSGDRTTIGFSRGRFEVTPQLSVEPSVSFNRIDLPEGQFTTQLLTTRTTYTVSPLMFVSGLLQYNSSNNSMSTNLRLRWEYRPGSELFVVYNEQRDTLARRFPELDNRAFIIKVNRLFRF</sequence>
<protein>
    <submittedName>
        <fullName evidence="1">Uncharacterized protein</fullName>
    </submittedName>
</protein>
<proteinExistence type="predicted"/>
<name>E7C8S8_9GAMM</name>
<organism evidence="1">
    <name type="scientific">uncultured gamma proteobacterium HF4000_48E10</name>
    <dbReference type="NCBI Taxonomy" id="723583"/>
    <lineage>
        <taxon>Bacteria</taxon>
        <taxon>Pseudomonadati</taxon>
        <taxon>Pseudomonadota</taxon>
        <taxon>Gammaproteobacteria</taxon>
        <taxon>environmental samples</taxon>
    </lineage>
</organism>